<name>A0A9Q9ENU4_9PEZI</name>
<accession>A0A9Q9ENU4</accession>
<proteinExistence type="predicted"/>
<dbReference type="AlphaFoldDB" id="A0A9Q9ENU4"/>
<dbReference type="Gene3D" id="6.10.250.370">
    <property type="match status" value="1"/>
</dbReference>
<gene>
    <name evidence="2" type="ORF">Slin15195_G114750</name>
</gene>
<reference evidence="2" key="1">
    <citation type="submission" date="2022-06" db="EMBL/GenBank/DDBJ databases">
        <title>Complete genome sequences of two strains of the flax pathogen Septoria linicola.</title>
        <authorList>
            <person name="Lapalu N."/>
            <person name="Simon A."/>
            <person name="Demenou B."/>
            <person name="Paumier D."/>
            <person name="Guillot M.-P."/>
            <person name="Gout L."/>
            <person name="Valade R."/>
        </authorList>
    </citation>
    <scope>NUCLEOTIDE SEQUENCE</scope>
    <source>
        <strain evidence="2">SE15195</strain>
    </source>
</reference>
<evidence type="ECO:0008006" key="4">
    <source>
        <dbReference type="Google" id="ProtNLM"/>
    </source>
</evidence>
<organism evidence="2 3">
    <name type="scientific">Septoria linicola</name>
    <dbReference type="NCBI Taxonomy" id="215465"/>
    <lineage>
        <taxon>Eukaryota</taxon>
        <taxon>Fungi</taxon>
        <taxon>Dikarya</taxon>
        <taxon>Ascomycota</taxon>
        <taxon>Pezizomycotina</taxon>
        <taxon>Dothideomycetes</taxon>
        <taxon>Dothideomycetidae</taxon>
        <taxon>Mycosphaerellales</taxon>
        <taxon>Mycosphaerellaceae</taxon>
        <taxon>Septoria</taxon>
    </lineage>
</organism>
<keyword evidence="1" id="KW-0175">Coiled coil</keyword>
<dbReference type="Proteomes" id="UP001056384">
    <property type="component" value="Chromosome 10"/>
</dbReference>
<sequence length="328" mass="37743">MSEAEAGMGSILQDLMRRLDDLETTNSQLHSDNQALQRRIYDLESETTRLDSNCKDLALKVDVLREPKLRTSTHRALGTFELLEQILVLCPRKQLFQLQRVSKTFHGVLNYSTPLLSRTFRNAKDSVSPQVNLSEWQHLWPSMRLNNYWKETWQVHHSRVSIGINVASGVDEQMTFRITDELAATFEYRVTSVASTLTALEKMSTSLGKSYLTQPALPTSVWVSFLDTSILRNKQEYLRACRSPTQAPPNVTAQARIRAATVFEMLQVATMLHRYHREKWLWDADLATWTTACALDEDRETMRLLTDKPVYSGWRALYPKSGHMVFET</sequence>
<dbReference type="EMBL" id="CP099427">
    <property type="protein sequence ID" value="USW58156.1"/>
    <property type="molecule type" value="Genomic_DNA"/>
</dbReference>
<protein>
    <recommendedName>
        <fullName evidence="4">F-box domain-containing protein</fullName>
    </recommendedName>
</protein>
<evidence type="ECO:0000313" key="3">
    <source>
        <dbReference type="Proteomes" id="UP001056384"/>
    </source>
</evidence>
<keyword evidence="3" id="KW-1185">Reference proteome</keyword>
<evidence type="ECO:0000256" key="1">
    <source>
        <dbReference type="SAM" id="Coils"/>
    </source>
</evidence>
<evidence type="ECO:0000313" key="2">
    <source>
        <dbReference type="EMBL" id="USW58156.1"/>
    </source>
</evidence>
<feature type="coiled-coil region" evidence="1">
    <location>
        <begin position="12"/>
        <end position="46"/>
    </location>
</feature>